<protein>
    <submittedName>
        <fullName evidence="2">Uncharacterized protein</fullName>
    </submittedName>
</protein>
<dbReference type="EMBL" id="FQ311471">
    <property type="protein sequence ID" value="CBQ72909.1"/>
    <property type="molecule type" value="Genomic_DNA"/>
</dbReference>
<keyword evidence="1" id="KW-0732">Signal</keyword>
<dbReference type="Proteomes" id="UP000008867">
    <property type="component" value="Chromosome 6"/>
</dbReference>
<reference evidence="2 3" key="1">
    <citation type="journal article" date="2010" name="Science">
        <title>Pathogenicity determinants in smut fungi revealed by genome comparison.</title>
        <authorList>
            <person name="Schirawski J."/>
            <person name="Mannhaupt G."/>
            <person name="Muench K."/>
            <person name="Brefort T."/>
            <person name="Schipper K."/>
            <person name="Doehlemann G."/>
            <person name="Di Stasio M."/>
            <person name="Roessel N."/>
            <person name="Mendoza-Mendoza A."/>
            <person name="Pester D."/>
            <person name="Mueller O."/>
            <person name="Winterberg B."/>
            <person name="Meyer E."/>
            <person name="Ghareeb H."/>
            <person name="Wollenberg T."/>
            <person name="Muensterkoetter M."/>
            <person name="Wong P."/>
            <person name="Walter M."/>
            <person name="Stukenbrock E."/>
            <person name="Gueldener U."/>
            <person name="Kahmann R."/>
        </authorList>
    </citation>
    <scope>NUCLEOTIDE SEQUENCE [LARGE SCALE GENOMIC DNA]</scope>
    <source>
        <strain evidence="3">SRZ2</strain>
    </source>
</reference>
<name>E7A0A2_SPORE</name>
<feature type="chain" id="PRO_5003217068" evidence="1">
    <location>
        <begin position="22"/>
        <end position="187"/>
    </location>
</feature>
<accession>E7A0A2</accession>
<dbReference type="VEuPathDB" id="FungiDB:sr11002.2"/>
<gene>
    <name evidence="2" type="ORF">sr11002.2</name>
</gene>
<evidence type="ECO:0000256" key="1">
    <source>
        <dbReference type="SAM" id="SignalP"/>
    </source>
</evidence>
<proteinExistence type="predicted"/>
<sequence>MRSTFHILATICLLGASLVFAEYPEAVARVADAKALWDDVHTLWFLPREFNARGLQSYQFQPWRDFVKNNGQDISTATYHQIPQEEKRSSKSHFDRLARYACDPSSLGPNGVTDEYAIQAVDQLIESYATHREAFLAQQAAENAATAARRALSQGAAPEVRNAIDEYMSREGDDLFLPAQPHNHYGW</sequence>
<evidence type="ECO:0000313" key="3">
    <source>
        <dbReference type="Proteomes" id="UP000008867"/>
    </source>
</evidence>
<feature type="signal peptide" evidence="1">
    <location>
        <begin position="1"/>
        <end position="21"/>
    </location>
</feature>
<dbReference type="AlphaFoldDB" id="E7A0A2"/>
<evidence type="ECO:0000313" key="2">
    <source>
        <dbReference type="EMBL" id="CBQ72909.1"/>
    </source>
</evidence>
<dbReference type="HOGENOM" id="CLU_1435293_0_0_1"/>
<organism evidence="2 3">
    <name type="scientific">Sporisorium reilianum (strain SRZ2)</name>
    <name type="common">Maize head smut fungus</name>
    <dbReference type="NCBI Taxonomy" id="999809"/>
    <lineage>
        <taxon>Eukaryota</taxon>
        <taxon>Fungi</taxon>
        <taxon>Dikarya</taxon>
        <taxon>Basidiomycota</taxon>
        <taxon>Ustilaginomycotina</taxon>
        <taxon>Ustilaginomycetes</taxon>
        <taxon>Ustilaginales</taxon>
        <taxon>Ustilaginaceae</taxon>
        <taxon>Sporisorium</taxon>
    </lineage>
</organism>
<keyword evidence="3" id="KW-1185">Reference proteome</keyword>